<feature type="transmembrane region" description="Helical" evidence="2">
    <location>
        <begin position="288"/>
        <end position="308"/>
    </location>
</feature>
<keyword evidence="4" id="KW-1185">Reference proteome</keyword>
<dbReference type="OrthoDB" id="411904at2759"/>
<feature type="transmembrane region" description="Helical" evidence="2">
    <location>
        <begin position="501"/>
        <end position="521"/>
    </location>
</feature>
<dbReference type="AlphaFoldDB" id="A0A1Q9EFI8"/>
<name>A0A1Q9EFI8_SYMMI</name>
<feature type="transmembrane region" description="Helical" evidence="2">
    <location>
        <begin position="478"/>
        <end position="495"/>
    </location>
</feature>
<evidence type="ECO:0000256" key="1">
    <source>
        <dbReference type="SAM" id="MobiDB-lite"/>
    </source>
</evidence>
<feature type="transmembrane region" description="Helical" evidence="2">
    <location>
        <begin position="437"/>
        <end position="457"/>
    </location>
</feature>
<comment type="caution">
    <text evidence="3">The sequence shown here is derived from an EMBL/GenBank/DDBJ whole genome shotgun (WGS) entry which is preliminary data.</text>
</comment>
<proteinExistence type="predicted"/>
<feature type="transmembrane region" description="Helical" evidence="2">
    <location>
        <begin position="142"/>
        <end position="167"/>
    </location>
</feature>
<protein>
    <submittedName>
        <fullName evidence="3">Uncharacterized protein</fullName>
    </submittedName>
</protein>
<dbReference type="Proteomes" id="UP000186817">
    <property type="component" value="Unassembled WGS sequence"/>
</dbReference>
<feature type="transmembrane region" description="Helical" evidence="2">
    <location>
        <begin position="404"/>
        <end position="425"/>
    </location>
</feature>
<organism evidence="3 4">
    <name type="scientific">Symbiodinium microadriaticum</name>
    <name type="common">Dinoflagellate</name>
    <name type="synonym">Zooxanthella microadriatica</name>
    <dbReference type="NCBI Taxonomy" id="2951"/>
    <lineage>
        <taxon>Eukaryota</taxon>
        <taxon>Sar</taxon>
        <taxon>Alveolata</taxon>
        <taxon>Dinophyceae</taxon>
        <taxon>Suessiales</taxon>
        <taxon>Symbiodiniaceae</taxon>
        <taxon>Symbiodinium</taxon>
    </lineage>
</organism>
<keyword evidence="2" id="KW-0812">Transmembrane</keyword>
<evidence type="ECO:0000313" key="4">
    <source>
        <dbReference type="Proteomes" id="UP000186817"/>
    </source>
</evidence>
<feature type="transmembrane region" description="Helical" evidence="2">
    <location>
        <begin position="314"/>
        <end position="333"/>
    </location>
</feature>
<feature type="transmembrane region" description="Helical" evidence="2">
    <location>
        <begin position="187"/>
        <end position="209"/>
    </location>
</feature>
<gene>
    <name evidence="3" type="ORF">AK812_SmicGene10575</name>
</gene>
<accession>A0A1Q9EFI8</accession>
<reference evidence="3 4" key="1">
    <citation type="submission" date="2016-02" db="EMBL/GenBank/DDBJ databases">
        <title>Genome analysis of coral dinoflagellate symbionts highlights evolutionary adaptations to a symbiotic lifestyle.</title>
        <authorList>
            <person name="Aranda M."/>
            <person name="Li Y."/>
            <person name="Liew Y.J."/>
            <person name="Baumgarten S."/>
            <person name="Simakov O."/>
            <person name="Wilson M."/>
            <person name="Piel J."/>
            <person name="Ashoor H."/>
            <person name="Bougouffa S."/>
            <person name="Bajic V.B."/>
            <person name="Ryu T."/>
            <person name="Ravasi T."/>
            <person name="Bayer T."/>
            <person name="Micklem G."/>
            <person name="Kim H."/>
            <person name="Bhak J."/>
            <person name="Lajeunesse T.C."/>
            <person name="Voolstra C.R."/>
        </authorList>
    </citation>
    <scope>NUCLEOTIDE SEQUENCE [LARGE SCALE GENOMIC DNA]</scope>
    <source>
        <strain evidence="3 4">CCMP2467</strain>
    </source>
</reference>
<dbReference type="EMBL" id="LSRX01000166">
    <property type="protein sequence ID" value="OLQ06137.1"/>
    <property type="molecule type" value="Genomic_DNA"/>
</dbReference>
<evidence type="ECO:0000313" key="3">
    <source>
        <dbReference type="EMBL" id="OLQ06137.1"/>
    </source>
</evidence>
<evidence type="ECO:0000256" key="2">
    <source>
        <dbReference type="SAM" id="Phobius"/>
    </source>
</evidence>
<keyword evidence="2" id="KW-0472">Membrane</keyword>
<sequence>MGARGSSCCDRMEVIPTETVRAGAIPGEATGPPEVKEEPSLELEPRQVSFHWGQRLARLEAMKVLEVDREIIRSISLSSSLKRFGLLWQRVHMPFKVALELTGADRSKLWEKSEPSDHFDVFLSHTWRTSGRWKVLSLLFQYCWPIVMVSWLCVVAVAFLLSCLGALPMPLVFKINVLGFQAACPAAPWTLLSGSLAVPISLLLSPYILCNSPKCFLDVVSIHQTDSELMERGVHGLGGFLSVSQELRVLWSPPYLTRLWCVFEIGAFRKANPKGRLSLMPLFVERQVFLTILGNNAAAGMMCAIFASDLDVRFSIPLSFLAVSPILFIVHGLRIFMREKHQLIAALKDFRLEDAGYSLEHDREFVHTAITAWYSSPEAFSDYVRGPLCQELTGMIATRLPLSYGMLCMTGPLGIGLDVLAALIHGGAPIESALSEFLGSWFGYVLFGNLLVFNAMWRLCDRYAAKSGSTVLDFGKSILLFICFFVMFFADFALTDLLYTTTLWGGIAFAVASLPLVLLVYGKCSWTAWASQDQAEAGEDREAAVETEEPEALPEPKASKSQEGRKVREM</sequence>
<keyword evidence="2" id="KW-1133">Transmembrane helix</keyword>
<feature type="compositionally biased region" description="Basic and acidic residues" evidence="1">
    <location>
        <begin position="557"/>
        <end position="570"/>
    </location>
</feature>
<feature type="region of interest" description="Disordered" evidence="1">
    <location>
        <begin position="535"/>
        <end position="570"/>
    </location>
</feature>